<feature type="signal peptide" evidence="1">
    <location>
        <begin position="1"/>
        <end position="22"/>
    </location>
</feature>
<proteinExistence type="predicted"/>
<keyword evidence="1" id="KW-0732">Signal</keyword>
<organism evidence="3 4">
    <name type="scientific">Candidatus Viadribacter manganicus</name>
    <dbReference type="NCBI Taxonomy" id="1759059"/>
    <lineage>
        <taxon>Bacteria</taxon>
        <taxon>Pseudomonadati</taxon>
        <taxon>Pseudomonadota</taxon>
        <taxon>Alphaproteobacteria</taxon>
        <taxon>Hyphomonadales</taxon>
        <taxon>Hyphomonadaceae</taxon>
        <taxon>Candidatus Viadribacter</taxon>
    </lineage>
</organism>
<feature type="domain" description="Lysozyme inhibitor LprI-like N-terminal" evidence="2">
    <location>
        <begin position="57"/>
        <end position="149"/>
    </location>
</feature>
<keyword evidence="4" id="KW-1185">Reference proteome</keyword>
<dbReference type="STRING" id="1759059.ATE48_11015"/>
<dbReference type="Gene3D" id="1.20.1270.180">
    <property type="match status" value="1"/>
</dbReference>
<evidence type="ECO:0000256" key="1">
    <source>
        <dbReference type="SAM" id="SignalP"/>
    </source>
</evidence>
<dbReference type="EMBL" id="CP013244">
    <property type="protein sequence ID" value="ANP46409.1"/>
    <property type="molecule type" value="Genomic_DNA"/>
</dbReference>
<dbReference type="OrthoDB" id="7340239at2"/>
<dbReference type="InParanoid" id="A0A1B1AIL3"/>
<gene>
    <name evidence="3" type="ORF">ATE48_11015</name>
</gene>
<sequence>MRTLAFLFVFAALTAVTTPFSAASATTPLSPIANCLTLAGDSDAAQTACISGFAAECIETTPNGDTTIGTIQCVDAERLQWEDVRATVIATLRANESPSQRMLLADALSQHRRWTDARCAYEASIYEGGSLSRIVAAQCVRDAIAEHTLYLINRYSED</sequence>
<evidence type="ECO:0000259" key="2">
    <source>
        <dbReference type="Pfam" id="PF07007"/>
    </source>
</evidence>
<dbReference type="RefSeq" id="WP_066771453.1">
    <property type="nucleotide sequence ID" value="NZ_CP013244.1"/>
</dbReference>
<accession>A0A1B1AIL3</accession>
<evidence type="ECO:0000313" key="4">
    <source>
        <dbReference type="Proteomes" id="UP000092498"/>
    </source>
</evidence>
<dbReference type="Pfam" id="PF07007">
    <property type="entry name" value="LprI"/>
    <property type="match status" value="1"/>
</dbReference>
<dbReference type="Proteomes" id="UP000092498">
    <property type="component" value="Chromosome"/>
</dbReference>
<dbReference type="InterPro" id="IPR009739">
    <property type="entry name" value="LprI-like_N"/>
</dbReference>
<dbReference type="AlphaFoldDB" id="A0A1B1AIL3"/>
<feature type="chain" id="PRO_5008518868" description="Lysozyme inhibitor LprI-like N-terminal domain-containing protein" evidence="1">
    <location>
        <begin position="23"/>
        <end position="158"/>
    </location>
</feature>
<name>A0A1B1AIL3_9PROT</name>
<protein>
    <recommendedName>
        <fullName evidence="2">Lysozyme inhibitor LprI-like N-terminal domain-containing protein</fullName>
    </recommendedName>
</protein>
<evidence type="ECO:0000313" key="3">
    <source>
        <dbReference type="EMBL" id="ANP46409.1"/>
    </source>
</evidence>
<reference evidence="3 4" key="1">
    <citation type="submission" date="2015-11" db="EMBL/GenBank/DDBJ databases">
        <title>Whole-Genome Sequence of Candidatus Oderbacter manganicum from the National Park Lower Oder Valley, Germany.</title>
        <authorList>
            <person name="Braun B."/>
            <person name="Liere K."/>
            <person name="Szewzyk U."/>
        </authorList>
    </citation>
    <scope>NUCLEOTIDE SEQUENCE [LARGE SCALE GENOMIC DNA]</scope>
    <source>
        <strain evidence="3 4">OTSz_A_272</strain>
    </source>
</reference>
<dbReference type="KEGG" id="cbot:ATE48_11015"/>